<keyword evidence="1" id="KW-0521">NADP</keyword>
<dbReference type="Proteomes" id="UP001501116">
    <property type="component" value="Unassembled WGS sequence"/>
</dbReference>
<comment type="caution">
    <text evidence="2">The sequence shown here is derived from an EMBL/GenBank/DDBJ whole genome shotgun (WGS) entry which is preliminary data.</text>
</comment>
<evidence type="ECO:0000256" key="1">
    <source>
        <dbReference type="ARBA" id="ARBA00022857"/>
    </source>
</evidence>
<keyword evidence="3" id="KW-1185">Reference proteome</keyword>
<dbReference type="InterPro" id="IPR016161">
    <property type="entry name" value="Ald_DH/histidinol_DH"/>
</dbReference>
<reference evidence="2 3" key="1">
    <citation type="journal article" date="2019" name="Int. J. Syst. Evol. Microbiol.">
        <title>The Global Catalogue of Microorganisms (GCM) 10K type strain sequencing project: providing services to taxonomists for standard genome sequencing and annotation.</title>
        <authorList>
            <consortium name="The Broad Institute Genomics Platform"/>
            <consortium name="The Broad Institute Genome Sequencing Center for Infectious Disease"/>
            <person name="Wu L."/>
            <person name="Ma J."/>
        </authorList>
    </citation>
    <scope>NUCLEOTIDE SEQUENCE [LARGE SCALE GENOMIC DNA]</scope>
    <source>
        <strain evidence="2 3">JCM 14545</strain>
    </source>
</reference>
<name>A0ABN2QJD0_9PSEU</name>
<dbReference type="RefSeq" id="WP_344416493.1">
    <property type="nucleotide sequence ID" value="NZ_BAAANN010000007.1"/>
</dbReference>
<sequence length="428" mass="45866">MSELANESSRAGLTQRFPLGDRIEVDALVDQLRTEPDGGRLTVGDPRVVEFLTKFARKLLAPATARRFPELASLGFFLRKGEIAKALSSVESQGDAMRFPRGLVFHVPPANVDTIFVYSWALSALAGNHNVVRVSSRSAGAAETVIEALNAALSDVDEATARAITATQRMVTYDRSDAISGALSKAADLRVIWGGDTSVNALRQYPLAPHARDLTFPDRSSFAIASVKGWQEASEAERKAAAEGFYNDSYWFDQAACSSPRAVFWVGDAGGAAEAGAEFRKLLAGVLAVKEHVTEPAMAVQKRVSAYGAAVDGLITKISFDGAGADVNGVATLELADSATMPREWLGAGTFAHGSVRTLDEIVPIVVRKDQTVSQFGFTREELVDFASKMAGRGVDRIVPFGSALTFSAIWDGYDLLGEFSRLVTVHT</sequence>
<protein>
    <submittedName>
        <fullName evidence="2">Acyl-CoA reductase</fullName>
    </submittedName>
</protein>
<evidence type="ECO:0000313" key="2">
    <source>
        <dbReference type="EMBL" id="GAA1952992.1"/>
    </source>
</evidence>
<dbReference type="Pfam" id="PF05893">
    <property type="entry name" value="LuxC"/>
    <property type="match status" value="1"/>
</dbReference>
<gene>
    <name evidence="2" type="ORF">GCM10009754_22680</name>
</gene>
<accession>A0ABN2QJD0</accession>
<organism evidence="2 3">
    <name type="scientific">Amycolatopsis minnesotensis</name>
    <dbReference type="NCBI Taxonomy" id="337894"/>
    <lineage>
        <taxon>Bacteria</taxon>
        <taxon>Bacillati</taxon>
        <taxon>Actinomycetota</taxon>
        <taxon>Actinomycetes</taxon>
        <taxon>Pseudonocardiales</taxon>
        <taxon>Pseudonocardiaceae</taxon>
        <taxon>Amycolatopsis</taxon>
    </lineage>
</organism>
<evidence type="ECO:0000313" key="3">
    <source>
        <dbReference type="Proteomes" id="UP001501116"/>
    </source>
</evidence>
<proteinExistence type="predicted"/>
<dbReference type="InterPro" id="IPR008670">
    <property type="entry name" value="CoA_reduct_LuxC"/>
</dbReference>
<dbReference type="SUPFAM" id="SSF53720">
    <property type="entry name" value="ALDH-like"/>
    <property type="match status" value="1"/>
</dbReference>
<dbReference type="EMBL" id="BAAANN010000007">
    <property type="protein sequence ID" value="GAA1952992.1"/>
    <property type="molecule type" value="Genomic_DNA"/>
</dbReference>